<protein>
    <submittedName>
        <fullName evidence="1">Uncharacterized protein</fullName>
    </submittedName>
</protein>
<sequence length="157" mass="17946">MRNFSVHTIHNKPMSTDLIDPRYTRVFRRLSYCEKVRIHPRRPENIKLTVFNRTTSNFCPSGKNEASLHSELSNSSISNRLIARDAFCWSRGVPDKDRCDWNSNLSSSSRTSTPGKAHLTFELGLVFQRTIDLTRSSNRVTDLGLAVCELKYSKSHG</sequence>
<dbReference type="EMBL" id="GEEE01022297">
    <property type="protein sequence ID" value="JAP40928.1"/>
    <property type="molecule type" value="Transcribed_RNA"/>
</dbReference>
<gene>
    <name evidence="1" type="ORF">TR120376</name>
</gene>
<dbReference type="AlphaFoldDB" id="A0A0X3NMH9"/>
<evidence type="ECO:0000313" key="1">
    <source>
        <dbReference type="EMBL" id="JAP40928.1"/>
    </source>
</evidence>
<proteinExistence type="predicted"/>
<reference evidence="1" key="1">
    <citation type="submission" date="2016-01" db="EMBL/GenBank/DDBJ databases">
        <title>Reference transcriptome for the parasite Schistocephalus solidus: insights into the molecular evolution of parasitism.</title>
        <authorList>
            <person name="Hebert F.O."/>
            <person name="Grambauer S."/>
            <person name="Barber I."/>
            <person name="Landry C.R."/>
            <person name="Aubin-Horth N."/>
        </authorList>
    </citation>
    <scope>NUCLEOTIDE SEQUENCE</scope>
</reference>
<accession>A0A0X3NMH9</accession>
<name>A0A0X3NMH9_SCHSO</name>
<organism evidence="1">
    <name type="scientific">Schistocephalus solidus</name>
    <name type="common">Tapeworm</name>
    <dbReference type="NCBI Taxonomy" id="70667"/>
    <lineage>
        <taxon>Eukaryota</taxon>
        <taxon>Metazoa</taxon>
        <taxon>Spiralia</taxon>
        <taxon>Lophotrochozoa</taxon>
        <taxon>Platyhelminthes</taxon>
        <taxon>Cestoda</taxon>
        <taxon>Eucestoda</taxon>
        <taxon>Diphyllobothriidea</taxon>
        <taxon>Diphyllobothriidae</taxon>
        <taxon>Schistocephalus</taxon>
    </lineage>
</organism>